<dbReference type="Pfam" id="PF02310">
    <property type="entry name" value="B12-binding"/>
    <property type="match status" value="1"/>
</dbReference>
<gene>
    <name evidence="2" type="ORF">EMLJLAPB_00193</name>
</gene>
<evidence type="ECO:0000313" key="2">
    <source>
        <dbReference type="EMBL" id="CAD6491936.1"/>
    </source>
</evidence>
<sequence length="110" mass="12644">MKILLATLSIEPASRFEHNPNTAYPIGLAYIYSVLEKEGHEVKLLFLNNYDEDFSEKKLFECFEMFKPEIIGFQIFSMNRVSTFNAIEKLKICSPHTRIIVGGDTHISNV</sequence>
<evidence type="ECO:0000313" key="3">
    <source>
        <dbReference type="Proteomes" id="UP000634805"/>
    </source>
</evidence>
<evidence type="ECO:0000259" key="1">
    <source>
        <dbReference type="Pfam" id="PF02310"/>
    </source>
</evidence>
<proteinExistence type="predicted"/>
<reference evidence="2" key="1">
    <citation type="submission" date="2020-10" db="EMBL/GenBank/DDBJ databases">
        <authorList>
            <person name="Hahn C.J."/>
            <person name="Laso-Perez R."/>
            <person name="Vulcano F."/>
            <person name="Vaziourakis K.-M."/>
            <person name="Stokke R."/>
            <person name="Steen I.H."/>
            <person name="Teske A."/>
            <person name="Boetius A."/>
            <person name="Liebeke M."/>
            <person name="Amann R."/>
            <person name="Knittel K."/>
        </authorList>
    </citation>
    <scope>NUCLEOTIDE SEQUENCE</scope>
    <source>
        <strain evidence="2">Gfbio:e3339647-f889-4370-9287-4fb5cb688e4c:AG392D22_GoMArc1</strain>
    </source>
</reference>
<comment type="caution">
    <text evidence="2">The sequence shown here is derived from an EMBL/GenBank/DDBJ whole genome shotgun (WGS) entry which is preliminary data.</text>
</comment>
<dbReference type="EMBL" id="CAJHIS010000003">
    <property type="protein sequence ID" value="CAD6491936.1"/>
    <property type="molecule type" value="Genomic_DNA"/>
</dbReference>
<name>A0A811T3U6_9EURY</name>
<dbReference type="Gene3D" id="3.40.50.280">
    <property type="entry name" value="Cobalamin-binding domain"/>
    <property type="match status" value="1"/>
</dbReference>
<dbReference type="GO" id="GO:0046872">
    <property type="term" value="F:metal ion binding"/>
    <property type="evidence" value="ECO:0007669"/>
    <property type="project" value="InterPro"/>
</dbReference>
<feature type="domain" description="B12-binding" evidence="1">
    <location>
        <begin position="21"/>
        <end position="103"/>
    </location>
</feature>
<dbReference type="GO" id="GO:0031419">
    <property type="term" value="F:cobalamin binding"/>
    <property type="evidence" value="ECO:0007669"/>
    <property type="project" value="InterPro"/>
</dbReference>
<organism evidence="2 3">
    <name type="scientific">Candidatus Argoarchaeum ethanivorans</name>
    <dbReference type="NCBI Taxonomy" id="2608793"/>
    <lineage>
        <taxon>Archaea</taxon>
        <taxon>Methanobacteriati</taxon>
        <taxon>Methanobacteriota</taxon>
        <taxon>Stenosarchaea group</taxon>
        <taxon>Methanomicrobia</taxon>
        <taxon>Methanosarcinales</taxon>
        <taxon>Methanosarcinales incertae sedis</taxon>
        <taxon>GOM Arc I cluster</taxon>
        <taxon>Candidatus Argoarchaeum</taxon>
    </lineage>
</organism>
<accession>A0A811T3U6</accession>
<dbReference type="AlphaFoldDB" id="A0A811T3U6"/>
<protein>
    <submittedName>
        <fullName evidence="2">B12 binding domain protein</fullName>
    </submittedName>
</protein>
<dbReference type="Proteomes" id="UP000634805">
    <property type="component" value="Unassembled WGS sequence"/>
</dbReference>
<dbReference type="InterPro" id="IPR006158">
    <property type="entry name" value="Cobalamin-bd"/>
</dbReference>